<dbReference type="GO" id="GO:0005829">
    <property type="term" value="C:cytosol"/>
    <property type="evidence" value="ECO:0007669"/>
    <property type="project" value="TreeGrafter"/>
</dbReference>
<keyword evidence="5" id="KW-0067">ATP-binding</keyword>
<dbReference type="GO" id="GO:0016787">
    <property type="term" value="F:hydrolase activity"/>
    <property type="evidence" value="ECO:0007669"/>
    <property type="project" value="UniProtKB-KW"/>
</dbReference>
<keyword evidence="3" id="KW-0547">Nucleotide-binding</keyword>
<dbReference type="Gene3D" id="3.40.50.1010">
    <property type="entry name" value="5'-nuclease"/>
    <property type="match status" value="1"/>
</dbReference>
<dbReference type="Pfam" id="PF02562">
    <property type="entry name" value="PhoH"/>
    <property type="match status" value="1"/>
</dbReference>
<evidence type="ECO:0000256" key="1">
    <source>
        <dbReference type="ARBA" id="ARBA00022722"/>
    </source>
</evidence>
<dbReference type="GO" id="GO:0004518">
    <property type="term" value="F:nuclease activity"/>
    <property type="evidence" value="ECO:0007669"/>
    <property type="project" value="UniProtKB-KW"/>
</dbReference>
<dbReference type="GO" id="GO:0046872">
    <property type="term" value="F:metal ion binding"/>
    <property type="evidence" value="ECO:0007669"/>
    <property type="project" value="UniProtKB-KW"/>
</dbReference>
<keyword evidence="4" id="KW-0378">Hydrolase</keyword>
<evidence type="ECO:0000256" key="6">
    <source>
        <dbReference type="ARBA" id="ARBA00022842"/>
    </source>
</evidence>
<proteinExistence type="predicted"/>
<comment type="caution">
    <text evidence="8">The sequence shown here is derived from an EMBL/GenBank/DDBJ whole genome shotgun (WGS) entry which is preliminary data.</text>
</comment>
<evidence type="ECO:0000256" key="4">
    <source>
        <dbReference type="ARBA" id="ARBA00022801"/>
    </source>
</evidence>
<evidence type="ECO:0000313" key="9">
    <source>
        <dbReference type="Proteomes" id="UP000581087"/>
    </source>
</evidence>
<dbReference type="InterPro" id="IPR003714">
    <property type="entry name" value="PhoH"/>
</dbReference>
<dbReference type="InterPro" id="IPR002716">
    <property type="entry name" value="PIN_dom"/>
</dbReference>
<protein>
    <submittedName>
        <fullName evidence="8">PhoH-like ATPase</fullName>
    </submittedName>
</protein>
<dbReference type="PANTHER" id="PTHR30473">
    <property type="entry name" value="PROTEIN PHOH"/>
    <property type="match status" value="1"/>
</dbReference>
<organism evidence="8 9">
    <name type="scientific">Agromyces atrinae</name>
    <dbReference type="NCBI Taxonomy" id="592376"/>
    <lineage>
        <taxon>Bacteria</taxon>
        <taxon>Bacillati</taxon>
        <taxon>Actinomycetota</taxon>
        <taxon>Actinomycetes</taxon>
        <taxon>Micrococcales</taxon>
        <taxon>Microbacteriaceae</taxon>
        <taxon>Agromyces</taxon>
    </lineage>
</organism>
<dbReference type="SMART" id="SM00670">
    <property type="entry name" value="PINc"/>
    <property type="match status" value="1"/>
</dbReference>
<keyword evidence="1" id="KW-0540">Nuclease</keyword>
<evidence type="ECO:0000256" key="2">
    <source>
        <dbReference type="ARBA" id="ARBA00022723"/>
    </source>
</evidence>
<gene>
    <name evidence="8" type="ORF">BJ972_003355</name>
</gene>
<evidence type="ECO:0000256" key="5">
    <source>
        <dbReference type="ARBA" id="ARBA00022840"/>
    </source>
</evidence>
<feature type="domain" description="PIN" evidence="7">
    <location>
        <begin position="1"/>
        <end position="117"/>
    </location>
</feature>
<dbReference type="InterPro" id="IPR027417">
    <property type="entry name" value="P-loop_NTPase"/>
</dbReference>
<dbReference type="Proteomes" id="UP000581087">
    <property type="component" value="Unassembled WGS sequence"/>
</dbReference>
<keyword evidence="2" id="KW-0479">Metal-binding</keyword>
<dbReference type="InterPro" id="IPR051451">
    <property type="entry name" value="PhoH2-like"/>
</dbReference>
<dbReference type="EMBL" id="JACCBI010000001">
    <property type="protein sequence ID" value="NYD68836.1"/>
    <property type="molecule type" value="Genomic_DNA"/>
</dbReference>
<reference evidence="8 9" key="1">
    <citation type="submission" date="2020-07" db="EMBL/GenBank/DDBJ databases">
        <title>Sequencing the genomes of 1000 actinobacteria strains.</title>
        <authorList>
            <person name="Klenk H.-P."/>
        </authorList>
    </citation>
    <scope>NUCLEOTIDE SEQUENCE [LARGE SCALE GENOMIC DNA]</scope>
    <source>
        <strain evidence="8 9">DSM 23870</strain>
    </source>
</reference>
<dbReference type="Pfam" id="PF13638">
    <property type="entry name" value="PIN_4"/>
    <property type="match status" value="1"/>
</dbReference>
<dbReference type="PANTHER" id="PTHR30473:SF2">
    <property type="entry name" value="PIN DOMAIN-CONTAINING PROTEIN"/>
    <property type="match status" value="1"/>
</dbReference>
<dbReference type="CDD" id="cd09883">
    <property type="entry name" value="PIN_VapC_PhoHL-ATPase"/>
    <property type="match status" value="1"/>
</dbReference>
<keyword evidence="6" id="KW-0460">Magnesium</keyword>
<dbReference type="Gene3D" id="3.40.50.300">
    <property type="entry name" value="P-loop containing nucleotide triphosphate hydrolases"/>
    <property type="match status" value="1"/>
</dbReference>
<dbReference type="AlphaFoldDB" id="A0A852S9D0"/>
<accession>A0A852S9D0</accession>
<dbReference type="GO" id="GO:0005524">
    <property type="term" value="F:ATP binding"/>
    <property type="evidence" value="ECO:0007669"/>
    <property type="project" value="UniProtKB-KW"/>
</dbReference>
<sequence>MSDPKALFRFAEHAVILPVVVITELESKRNDPEIGYFSRQALRILDELRVQHERLDFPIPVGEGGSLRVELNHSNPSVLPSGLQLGDNDSRILACAMNLANDGLAVTVVSKDLPLRVKAASIGLDAQEYRAELAVDSGWTGMAETTIGANDMAALYENERMTLAAAADMPVNTGLVVHSDRGSALARVVGDREVRLVRGDRDVFGLHGRSAEQRLAIDLLLDPEVGILSLGGRAGTGKSALALCAGLEAVLERQQHKKIMVFRPLYAVGGQELGYLPGDQGEKMNPWGQAVFDTLGSVVSDNVLDEVVERGILEVLPLTHIRGRSLHDAFVIVDEAQSLERNVLLTVLSRIGQNSRVVLTHDVAQRDNLRVGRHDGVASVIETLKGHPLFAHITLTRSERSAIAALVSEMLDGTELA</sequence>
<name>A0A852S9D0_9MICO</name>
<dbReference type="SUPFAM" id="SSF52540">
    <property type="entry name" value="P-loop containing nucleoside triphosphate hydrolases"/>
    <property type="match status" value="1"/>
</dbReference>
<evidence type="ECO:0000313" key="8">
    <source>
        <dbReference type="EMBL" id="NYD68836.1"/>
    </source>
</evidence>
<evidence type="ECO:0000259" key="7">
    <source>
        <dbReference type="SMART" id="SM00670"/>
    </source>
</evidence>
<evidence type="ECO:0000256" key="3">
    <source>
        <dbReference type="ARBA" id="ARBA00022741"/>
    </source>
</evidence>